<reference evidence="2" key="1">
    <citation type="submission" date="2022-11" db="UniProtKB">
        <authorList>
            <consortium name="WormBaseParasite"/>
        </authorList>
    </citation>
    <scope>IDENTIFICATION</scope>
</reference>
<dbReference type="Proteomes" id="UP000887572">
    <property type="component" value="Unplaced"/>
</dbReference>
<proteinExistence type="predicted"/>
<dbReference type="WBParaSite" id="Gr19_v10_g3280.t1">
    <property type="protein sequence ID" value="Gr19_v10_g3280.t1"/>
    <property type="gene ID" value="Gr19_v10_g3280"/>
</dbReference>
<organism evidence="1 2">
    <name type="scientific">Globodera rostochiensis</name>
    <name type="common">Golden nematode worm</name>
    <name type="synonym">Heterodera rostochiensis</name>
    <dbReference type="NCBI Taxonomy" id="31243"/>
    <lineage>
        <taxon>Eukaryota</taxon>
        <taxon>Metazoa</taxon>
        <taxon>Ecdysozoa</taxon>
        <taxon>Nematoda</taxon>
        <taxon>Chromadorea</taxon>
        <taxon>Rhabditida</taxon>
        <taxon>Tylenchina</taxon>
        <taxon>Tylenchomorpha</taxon>
        <taxon>Tylenchoidea</taxon>
        <taxon>Heteroderidae</taxon>
        <taxon>Heteroderinae</taxon>
        <taxon>Globodera</taxon>
    </lineage>
</organism>
<evidence type="ECO:0000313" key="1">
    <source>
        <dbReference type="Proteomes" id="UP000887572"/>
    </source>
</evidence>
<evidence type="ECO:0000313" key="2">
    <source>
        <dbReference type="WBParaSite" id="Gr19_v10_g3280.t1"/>
    </source>
</evidence>
<accession>A0A914HRJ6</accession>
<name>A0A914HRJ6_GLORO</name>
<protein>
    <submittedName>
        <fullName evidence="2">Transposase</fullName>
    </submittedName>
</protein>
<keyword evidence="1" id="KW-1185">Reference proteome</keyword>
<dbReference type="AlphaFoldDB" id="A0A914HRJ6"/>
<sequence>MKAELKRDGFKNSYKNEIDKIVAKELGLSDRTIFNWKSELGQTNPHHNHNKQKELMKRYYEIKDKKPKMSDESIVKMLKISRATLCTWKSQFKRQQFHPNSVDGLSVEENAAANKKHRHCYRLEMGVDQEVKSIADQRNFQPKYKRATEFEDFEQNVDANEKKEN</sequence>